<sequence length="133" mass="15046">MILPCYSAKLRSASRRLGHRYNAALAEFGINITQFSLLSMIKRAEPISLTSLAKKMELERSTVGRNVKVLAKMALVELTQGDKDQREVTLKLTQEGLQLLKAALPHWQKVQQEIEDSLGEDQILMLTDLLKRL</sequence>
<comment type="caution">
    <text evidence="2">The sequence shown here is derived from an EMBL/GenBank/DDBJ whole genome shotgun (WGS) entry which is preliminary data.</text>
</comment>
<dbReference type="GO" id="GO:0003700">
    <property type="term" value="F:DNA-binding transcription factor activity"/>
    <property type="evidence" value="ECO:0007669"/>
    <property type="project" value="InterPro"/>
</dbReference>
<evidence type="ECO:0000313" key="2">
    <source>
        <dbReference type="EMBL" id="RZF56741.1"/>
    </source>
</evidence>
<dbReference type="InterPro" id="IPR000835">
    <property type="entry name" value="HTH_MarR-typ"/>
</dbReference>
<dbReference type="InterPro" id="IPR036388">
    <property type="entry name" value="WH-like_DNA-bd_sf"/>
</dbReference>
<dbReference type="SUPFAM" id="SSF46785">
    <property type="entry name" value="Winged helix' DNA-binding domain"/>
    <property type="match status" value="1"/>
</dbReference>
<dbReference type="InterPro" id="IPR036390">
    <property type="entry name" value="WH_DNA-bd_sf"/>
</dbReference>
<keyword evidence="3" id="KW-1185">Reference proteome</keyword>
<dbReference type="EMBL" id="SGIM01000001">
    <property type="protein sequence ID" value="RZF56741.1"/>
    <property type="molecule type" value="Genomic_DNA"/>
</dbReference>
<dbReference type="Pfam" id="PF01047">
    <property type="entry name" value="MarR"/>
    <property type="match status" value="1"/>
</dbReference>
<dbReference type="PRINTS" id="PR00598">
    <property type="entry name" value="HTHMARR"/>
</dbReference>
<evidence type="ECO:0000259" key="1">
    <source>
        <dbReference type="PROSITE" id="PS50995"/>
    </source>
</evidence>
<evidence type="ECO:0000313" key="3">
    <source>
        <dbReference type="Proteomes" id="UP000292110"/>
    </source>
</evidence>
<dbReference type="PANTHER" id="PTHR33164:SF105">
    <property type="entry name" value="TRANSCRIPTIONAL REPRESSOR PROTEIN-RELATED"/>
    <property type="match status" value="1"/>
</dbReference>
<dbReference type="AlphaFoldDB" id="A0A4Q6XDL9"/>
<dbReference type="InterPro" id="IPR039422">
    <property type="entry name" value="MarR/SlyA-like"/>
</dbReference>
<proteinExistence type="predicted"/>
<gene>
    <name evidence="2" type="ORF">EXE30_00330</name>
</gene>
<name>A0A4Q6XDL9_9GAMM</name>
<protein>
    <submittedName>
        <fullName evidence="2">MarR family transcriptional regulator</fullName>
    </submittedName>
</protein>
<accession>A0A4Q6XDL9</accession>
<dbReference type="RefSeq" id="WP_130160711.1">
    <property type="nucleotide sequence ID" value="NZ_SGIM01000001.1"/>
</dbReference>
<dbReference type="Gene3D" id="1.10.10.10">
    <property type="entry name" value="Winged helix-like DNA-binding domain superfamily/Winged helix DNA-binding domain"/>
    <property type="match status" value="1"/>
</dbReference>
<reference evidence="2 3" key="1">
    <citation type="submission" date="2019-02" db="EMBL/GenBank/DDBJ databases">
        <title>The draft genome of Acinetobacter halotolerans strain JCM 31009.</title>
        <authorList>
            <person name="Qin J."/>
            <person name="Feng Y."/>
            <person name="Nemec A."/>
            <person name="Zong Z."/>
        </authorList>
    </citation>
    <scope>NUCLEOTIDE SEQUENCE [LARGE SCALE GENOMIC DNA]</scope>
    <source>
        <strain evidence="2 3">JCM 31009</strain>
    </source>
</reference>
<dbReference type="PROSITE" id="PS50995">
    <property type="entry name" value="HTH_MARR_2"/>
    <property type="match status" value="1"/>
</dbReference>
<dbReference type="SMART" id="SM00347">
    <property type="entry name" value="HTH_MARR"/>
    <property type="match status" value="1"/>
</dbReference>
<organism evidence="2 3">
    <name type="scientific">Acinetobacter halotolerans</name>
    <dbReference type="NCBI Taxonomy" id="1752076"/>
    <lineage>
        <taxon>Bacteria</taxon>
        <taxon>Pseudomonadati</taxon>
        <taxon>Pseudomonadota</taxon>
        <taxon>Gammaproteobacteria</taxon>
        <taxon>Moraxellales</taxon>
        <taxon>Moraxellaceae</taxon>
        <taxon>Acinetobacter</taxon>
    </lineage>
</organism>
<dbReference type="PANTHER" id="PTHR33164">
    <property type="entry name" value="TRANSCRIPTIONAL REGULATOR, MARR FAMILY"/>
    <property type="match status" value="1"/>
</dbReference>
<dbReference type="GO" id="GO:0006950">
    <property type="term" value="P:response to stress"/>
    <property type="evidence" value="ECO:0007669"/>
    <property type="project" value="TreeGrafter"/>
</dbReference>
<dbReference type="Proteomes" id="UP000292110">
    <property type="component" value="Unassembled WGS sequence"/>
</dbReference>
<feature type="domain" description="HTH marR-type" evidence="1">
    <location>
        <begin position="3"/>
        <end position="133"/>
    </location>
</feature>